<accession>A0A0R1UI53</accession>
<dbReference type="InterPro" id="IPR051532">
    <property type="entry name" value="Ester_Hydrolysis_Enzymes"/>
</dbReference>
<dbReference type="PANTHER" id="PTHR30383:SF27">
    <property type="entry name" value="SPORE GERMINATION LIPASE LIPC"/>
    <property type="match status" value="1"/>
</dbReference>
<name>A0A0R1UI53_9LACO</name>
<keyword evidence="3" id="KW-1185">Reference proteome</keyword>
<reference evidence="2 3" key="1">
    <citation type="journal article" date="2015" name="Genome Announc.">
        <title>Expanding the biotechnology potential of lactobacilli through comparative genomics of 213 strains and associated genera.</title>
        <authorList>
            <person name="Sun Z."/>
            <person name="Harris H.M."/>
            <person name="McCann A."/>
            <person name="Guo C."/>
            <person name="Argimon S."/>
            <person name="Zhang W."/>
            <person name="Yang X."/>
            <person name="Jeffery I.B."/>
            <person name="Cooney J.C."/>
            <person name="Kagawa T.F."/>
            <person name="Liu W."/>
            <person name="Song Y."/>
            <person name="Salvetti E."/>
            <person name="Wrobel A."/>
            <person name="Rasinkangas P."/>
            <person name="Parkhill J."/>
            <person name="Rea M.C."/>
            <person name="O'Sullivan O."/>
            <person name="Ritari J."/>
            <person name="Douillard F.P."/>
            <person name="Paul Ross R."/>
            <person name="Yang R."/>
            <person name="Briner A.E."/>
            <person name="Felis G.E."/>
            <person name="de Vos W.M."/>
            <person name="Barrangou R."/>
            <person name="Klaenhammer T.R."/>
            <person name="Caufield P.W."/>
            <person name="Cui Y."/>
            <person name="Zhang H."/>
            <person name="O'Toole P.W."/>
        </authorList>
    </citation>
    <scope>NUCLEOTIDE SEQUENCE [LARGE SCALE GENOMIC DNA]</scope>
    <source>
        <strain evidence="2 3">DSM 18793</strain>
    </source>
</reference>
<dbReference type="RefSeq" id="WP_054653043.1">
    <property type="nucleotide sequence ID" value="NZ_AZGC01000049.1"/>
</dbReference>
<dbReference type="CDD" id="cd04506">
    <property type="entry name" value="SGNH_hydrolase_YpmR_like"/>
    <property type="match status" value="1"/>
</dbReference>
<dbReference type="InterPro" id="IPR013830">
    <property type="entry name" value="SGNH_hydro"/>
</dbReference>
<protein>
    <submittedName>
        <fullName evidence="2">Lipolytic protein G-D-S-L family protein</fullName>
    </submittedName>
</protein>
<dbReference type="AlphaFoldDB" id="A0A0R1UI53"/>
<feature type="domain" description="SGNH hydrolase-type esterase" evidence="1">
    <location>
        <begin position="48"/>
        <end position="281"/>
    </location>
</feature>
<dbReference type="EMBL" id="AZGC01000049">
    <property type="protein sequence ID" value="KRL93001.1"/>
    <property type="molecule type" value="Genomic_DNA"/>
</dbReference>
<organism evidence="2 3">
    <name type="scientific">Limosilactobacillus equigenerosi DSM 18793 = JCM 14505</name>
    <dbReference type="NCBI Taxonomy" id="1423742"/>
    <lineage>
        <taxon>Bacteria</taxon>
        <taxon>Bacillati</taxon>
        <taxon>Bacillota</taxon>
        <taxon>Bacilli</taxon>
        <taxon>Lactobacillales</taxon>
        <taxon>Lactobacillaceae</taxon>
        <taxon>Limosilactobacillus</taxon>
    </lineage>
</organism>
<proteinExistence type="predicted"/>
<evidence type="ECO:0000259" key="1">
    <source>
        <dbReference type="Pfam" id="PF13472"/>
    </source>
</evidence>
<dbReference type="InterPro" id="IPR036514">
    <property type="entry name" value="SGNH_hydro_sf"/>
</dbReference>
<gene>
    <name evidence="2" type="ORF">FC21_GL000102</name>
</gene>
<dbReference type="PANTHER" id="PTHR30383">
    <property type="entry name" value="THIOESTERASE 1/PROTEASE 1/LYSOPHOSPHOLIPASE L1"/>
    <property type="match status" value="1"/>
</dbReference>
<dbReference type="Proteomes" id="UP000051084">
    <property type="component" value="Unassembled WGS sequence"/>
</dbReference>
<evidence type="ECO:0000313" key="3">
    <source>
        <dbReference type="Proteomes" id="UP000051084"/>
    </source>
</evidence>
<dbReference type="SUPFAM" id="SSF52266">
    <property type="entry name" value="SGNH hydrolase"/>
    <property type="match status" value="1"/>
</dbReference>
<evidence type="ECO:0000313" key="2">
    <source>
        <dbReference type="EMBL" id="KRL93001.1"/>
    </source>
</evidence>
<dbReference type="OrthoDB" id="252349at2"/>
<dbReference type="Gene3D" id="3.40.50.1110">
    <property type="entry name" value="SGNH hydrolase"/>
    <property type="match status" value="1"/>
</dbReference>
<sequence>MKKWIISLVVLAGVAAGGGVAYQKLTSSPQPGTQSAQRVVKKQIHLAALGDSLTEGVGDQAKQGGYVGIIKQTLAKQYHNQVVTANFGKSGDRSDQILKRLNTQPQIKTGLKHADVIVMTVGGNDLSQLLYAKAPGASAKQVDQAVAKGAHTYQQKLQRLYRAIREVNPHAPIFVISVYNPYYVYFPNITTMNDAVTQWNRVTKQTLTKHPQTYFVNIQQTMSYGQYQTAAQRSSLVARTESANRGKTQQQEVVKVMKTNRNLNQYISTGDNYHPNHRGYEKMAAALLKNMQQHDQFEYETKAGN</sequence>
<comment type="caution">
    <text evidence="2">The sequence shown here is derived from an EMBL/GenBank/DDBJ whole genome shotgun (WGS) entry which is preliminary data.</text>
</comment>
<dbReference type="PATRIC" id="fig|1423742.4.peg.111"/>
<dbReference type="Pfam" id="PF13472">
    <property type="entry name" value="Lipase_GDSL_2"/>
    <property type="match status" value="1"/>
</dbReference>
<dbReference type="STRING" id="417373.GCA_001570685_00739"/>
<dbReference type="GO" id="GO:0004622">
    <property type="term" value="F:phosphatidylcholine lysophospholipase activity"/>
    <property type="evidence" value="ECO:0007669"/>
    <property type="project" value="TreeGrafter"/>
</dbReference>